<name>A0A7S3EXK7_9EUKA</name>
<protein>
    <submittedName>
        <fullName evidence="2">Uncharacterized protein</fullName>
    </submittedName>
</protein>
<proteinExistence type="predicted"/>
<gene>
    <name evidence="2" type="ORF">HERI1096_LOCUS14880</name>
</gene>
<dbReference type="EMBL" id="HBHX01026641">
    <property type="protein sequence ID" value="CAE0114206.1"/>
    <property type="molecule type" value="Transcribed_RNA"/>
</dbReference>
<feature type="region of interest" description="Disordered" evidence="1">
    <location>
        <begin position="1"/>
        <end position="151"/>
    </location>
</feature>
<accession>A0A7S3EXK7</accession>
<evidence type="ECO:0000256" key="1">
    <source>
        <dbReference type="SAM" id="MobiDB-lite"/>
    </source>
</evidence>
<feature type="compositionally biased region" description="Low complexity" evidence="1">
    <location>
        <begin position="85"/>
        <end position="108"/>
    </location>
</feature>
<organism evidence="2">
    <name type="scientific">Haptolina ericina</name>
    <dbReference type="NCBI Taxonomy" id="156174"/>
    <lineage>
        <taxon>Eukaryota</taxon>
        <taxon>Haptista</taxon>
        <taxon>Haptophyta</taxon>
        <taxon>Prymnesiophyceae</taxon>
        <taxon>Prymnesiales</taxon>
        <taxon>Prymnesiaceae</taxon>
        <taxon>Haptolina</taxon>
    </lineage>
</organism>
<reference evidence="2" key="1">
    <citation type="submission" date="2021-01" db="EMBL/GenBank/DDBJ databases">
        <authorList>
            <person name="Corre E."/>
            <person name="Pelletier E."/>
            <person name="Niang G."/>
            <person name="Scheremetjew M."/>
            <person name="Finn R."/>
            <person name="Kale V."/>
            <person name="Holt S."/>
            <person name="Cochrane G."/>
            <person name="Meng A."/>
            <person name="Brown T."/>
            <person name="Cohen L."/>
        </authorList>
    </citation>
    <scope>NUCLEOTIDE SEQUENCE</scope>
    <source>
        <strain evidence="2">CCMP281</strain>
    </source>
</reference>
<feature type="compositionally biased region" description="Low complexity" evidence="1">
    <location>
        <begin position="57"/>
        <end position="66"/>
    </location>
</feature>
<sequence length="221" mass="22756">MTRPKALAARTKASHAVQKVQAALPSKSVVRASSNGADPAERAATATSQTREPSPEGEPTGSSPISAPQTPMAAAQGAKRSPKGTHSSTPKGTPKSTPKTASKSSTVPKRPRGGGQAALHQSGGVRANEGGSPSLVEGRAKGLPDPPGGTRAVADEKARLLAIFKEFAEKGKIRTDLLPALLKETLRGSVSHDKGKPTHPSAAPMLPPLFPFISLLAWMAY</sequence>
<evidence type="ECO:0000313" key="2">
    <source>
        <dbReference type="EMBL" id="CAE0114206.1"/>
    </source>
</evidence>
<dbReference type="AlphaFoldDB" id="A0A7S3EXK7"/>